<dbReference type="HOGENOM" id="CLU_933156_0_0_11"/>
<feature type="compositionally biased region" description="Low complexity" evidence="4">
    <location>
        <begin position="192"/>
        <end position="213"/>
    </location>
</feature>
<dbReference type="Proteomes" id="UP000016743">
    <property type="component" value="Chromosome"/>
</dbReference>
<evidence type="ECO:0000313" key="7">
    <source>
        <dbReference type="Proteomes" id="UP000016743"/>
    </source>
</evidence>
<feature type="region of interest" description="Disordered" evidence="4">
    <location>
        <begin position="270"/>
        <end position="298"/>
    </location>
</feature>
<proteinExistence type="inferred from homology"/>
<dbReference type="InterPro" id="IPR011611">
    <property type="entry name" value="PfkB_dom"/>
</dbReference>
<dbReference type="eggNOG" id="COG0524">
    <property type="taxonomic scope" value="Bacteria"/>
</dbReference>
<sequence length="298" mass="31223">MTGLSRDPSRTAHHVAWAARGRRPLTILDLDYRPMFWASAASATVEVGRALERVTVAVGNREECEVAVGESDPQRAADDLLDRGVELAIVKQGPRGVLAKTREETVEVPPYSVAVVNGLGAGDGFGGALCYGLLQEWPLERVLRFANVAGAIVATRRECSTAMPTTAEVDGILEELAHVHMLTRSAARRRSSAPMRSPASARSARAGRTASRRPSPREPAVRWCVETAASSSSRPTTPPAAPAASAAISSRWPTASTCCSGSPSPCPVPVWTACSAPPTSSKTSPSSASSTTESPSAP</sequence>
<feature type="compositionally biased region" description="Low complexity" evidence="4">
    <location>
        <begin position="272"/>
        <end position="298"/>
    </location>
</feature>
<accession>U3P9S4</accession>
<evidence type="ECO:0000256" key="3">
    <source>
        <dbReference type="ARBA" id="ARBA00022777"/>
    </source>
</evidence>
<dbReference type="Pfam" id="PF00294">
    <property type="entry name" value="PfkB"/>
    <property type="match status" value="1"/>
</dbReference>
<dbReference type="STRING" id="1389489.O159_26870"/>
<dbReference type="KEGG" id="lxy:O159_26870"/>
<dbReference type="AlphaFoldDB" id="U3P9S4"/>
<dbReference type="EMBL" id="CP006734">
    <property type="protein sequence ID" value="AGW42591.1"/>
    <property type="molecule type" value="Genomic_DNA"/>
</dbReference>
<feature type="domain" description="Carbohydrate kinase PfkB" evidence="5">
    <location>
        <begin position="7"/>
        <end position="165"/>
    </location>
</feature>
<dbReference type="InterPro" id="IPR029056">
    <property type="entry name" value="Ribokinase-like"/>
</dbReference>
<protein>
    <recommendedName>
        <fullName evidence="5">Carbohydrate kinase PfkB domain-containing protein</fullName>
    </recommendedName>
</protein>
<evidence type="ECO:0000259" key="5">
    <source>
        <dbReference type="Pfam" id="PF00294"/>
    </source>
</evidence>
<dbReference type="PANTHER" id="PTHR43085">
    <property type="entry name" value="HEXOKINASE FAMILY MEMBER"/>
    <property type="match status" value="1"/>
</dbReference>
<keyword evidence="7" id="KW-1185">Reference proteome</keyword>
<dbReference type="InterPro" id="IPR050306">
    <property type="entry name" value="PfkB_Carbo_kinase"/>
</dbReference>
<keyword evidence="3" id="KW-0418">Kinase</keyword>
<organism evidence="6 7">
    <name type="scientific">Leifsonia xyli subsp. cynodontis DSM 46306</name>
    <dbReference type="NCBI Taxonomy" id="1389489"/>
    <lineage>
        <taxon>Bacteria</taxon>
        <taxon>Bacillati</taxon>
        <taxon>Actinomycetota</taxon>
        <taxon>Actinomycetes</taxon>
        <taxon>Micrococcales</taxon>
        <taxon>Microbacteriaceae</taxon>
        <taxon>Leifsonia</taxon>
    </lineage>
</organism>
<gene>
    <name evidence="6" type="ORF">O159_26870</name>
</gene>
<dbReference type="SUPFAM" id="SSF53613">
    <property type="entry name" value="Ribokinase-like"/>
    <property type="match status" value="1"/>
</dbReference>
<feature type="region of interest" description="Disordered" evidence="4">
    <location>
        <begin position="184"/>
        <end position="248"/>
    </location>
</feature>
<evidence type="ECO:0000256" key="2">
    <source>
        <dbReference type="ARBA" id="ARBA00022679"/>
    </source>
</evidence>
<name>U3P9S4_LEIXC</name>
<reference evidence="6 7" key="1">
    <citation type="journal article" date="2013" name="Genome Announc.">
        <title>Complete Genome Sequence of Leifsonia xyli subsp. cynodontis Strain DSM46306, a Gram-Positive Bacterial Pathogen of Grasses.</title>
        <authorList>
            <person name="Monteiro-Vitorello C.B."/>
            <person name="Zerillo M.M."/>
            <person name="Van Sluys M.A."/>
            <person name="Camargo L.E."/>
            <person name="Kitajima J.P."/>
        </authorList>
    </citation>
    <scope>NUCLEOTIDE SEQUENCE [LARGE SCALE GENOMIC DNA]</scope>
    <source>
        <strain evidence="6 7">DSM 46306</strain>
    </source>
</reference>
<evidence type="ECO:0000256" key="4">
    <source>
        <dbReference type="SAM" id="MobiDB-lite"/>
    </source>
</evidence>
<dbReference type="PANTHER" id="PTHR43085:SF49">
    <property type="entry name" value="5-DEHYDRO-2-DEOXYGLUCONOKINASE"/>
    <property type="match status" value="1"/>
</dbReference>
<evidence type="ECO:0000256" key="1">
    <source>
        <dbReference type="ARBA" id="ARBA00010688"/>
    </source>
</evidence>
<dbReference type="GO" id="GO:0016301">
    <property type="term" value="F:kinase activity"/>
    <property type="evidence" value="ECO:0007669"/>
    <property type="project" value="UniProtKB-KW"/>
</dbReference>
<dbReference type="Gene3D" id="3.40.1190.20">
    <property type="match status" value="1"/>
</dbReference>
<dbReference type="PATRIC" id="fig|1389489.3.peg.2580"/>
<comment type="similarity">
    <text evidence="1">Belongs to the carbohydrate kinase PfkB family.</text>
</comment>
<keyword evidence="2" id="KW-0808">Transferase</keyword>
<evidence type="ECO:0000313" key="6">
    <source>
        <dbReference type="EMBL" id="AGW42591.1"/>
    </source>
</evidence>